<name>A0ACB9HIJ1_9ASTR</name>
<evidence type="ECO:0000313" key="2">
    <source>
        <dbReference type="Proteomes" id="UP001056120"/>
    </source>
</evidence>
<sequence>MASPTHPIYISDDDDVHEVIVIPHPEIFNVSDDEVEVEPDVLEAGDESEPESDYEEDPEDMNDVEHEAPEPEDDPEILPPRKRKLASAFGEEDTVPPPPLPKRARAADIVKDDDTSDEEPPSTLEGGGTSQPPLPVTADLEPEDVDPPTLAVRCEMYDHQLESMRGVMHTVQEAQYLDDQARHILHDQVVRTEKMTGVAEARSIAARDRVELFGFLAVVSAILATIAMMTGVYSHFI</sequence>
<dbReference type="Proteomes" id="UP001056120">
    <property type="component" value="Linkage Group LG12"/>
</dbReference>
<gene>
    <name evidence="1" type="ORF">L1987_37766</name>
</gene>
<evidence type="ECO:0000313" key="1">
    <source>
        <dbReference type="EMBL" id="KAI3795121.1"/>
    </source>
</evidence>
<reference evidence="1 2" key="2">
    <citation type="journal article" date="2022" name="Mol. Ecol. Resour.">
        <title>The genomes of chicory, endive, great burdock and yacon provide insights into Asteraceae paleo-polyploidization history and plant inulin production.</title>
        <authorList>
            <person name="Fan W."/>
            <person name="Wang S."/>
            <person name="Wang H."/>
            <person name="Wang A."/>
            <person name="Jiang F."/>
            <person name="Liu H."/>
            <person name="Zhao H."/>
            <person name="Xu D."/>
            <person name="Zhang Y."/>
        </authorList>
    </citation>
    <scope>NUCLEOTIDE SEQUENCE [LARGE SCALE GENOMIC DNA]</scope>
    <source>
        <strain evidence="2">cv. Yunnan</strain>
        <tissue evidence="1">Leaves</tissue>
    </source>
</reference>
<protein>
    <submittedName>
        <fullName evidence="1">Uncharacterized protein</fullName>
    </submittedName>
</protein>
<reference evidence="2" key="1">
    <citation type="journal article" date="2022" name="Mol. Ecol. Resour.">
        <title>The genomes of chicory, endive, great burdock and yacon provide insights into Asteraceae palaeo-polyploidization history and plant inulin production.</title>
        <authorList>
            <person name="Fan W."/>
            <person name="Wang S."/>
            <person name="Wang H."/>
            <person name="Wang A."/>
            <person name="Jiang F."/>
            <person name="Liu H."/>
            <person name="Zhao H."/>
            <person name="Xu D."/>
            <person name="Zhang Y."/>
        </authorList>
    </citation>
    <scope>NUCLEOTIDE SEQUENCE [LARGE SCALE GENOMIC DNA]</scope>
    <source>
        <strain evidence="2">cv. Yunnan</strain>
    </source>
</reference>
<proteinExistence type="predicted"/>
<accession>A0ACB9HIJ1</accession>
<organism evidence="1 2">
    <name type="scientific">Smallanthus sonchifolius</name>
    <dbReference type="NCBI Taxonomy" id="185202"/>
    <lineage>
        <taxon>Eukaryota</taxon>
        <taxon>Viridiplantae</taxon>
        <taxon>Streptophyta</taxon>
        <taxon>Embryophyta</taxon>
        <taxon>Tracheophyta</taxon>
        <taxon>Spermatophyta</taxon>
        <taxon>Magnoliopsida</taxon>
        <taxon>eudicotyledons</taxon>
        <taxon>Gunneridae</taxon>
        <taxon>Pentapetalae</taxon>
        <taxon>asterids</taxon>
        <taxon>campanulids</taxon>
        <taxon>Asterales</taxon>
        <taxon>Asteraceae</taxon>
        <taxon>Asteroideae</taxon>
        <taxon>Heliantheae alliance</taxon>
        <taxon>Millerieae</taxon>
        <taxon>Smallanthus</taxon>
    </lineage>
</organism>
<comment type="caution">
    <text evidence="1">The sequence shown here is derived from an EMBL/GenBank/DDBJ whole genome shotgun (WGS) entry which is preliminary data.</text>
</comment>
<dbReference type="EMBL" id="CM042029">
    <property type="protein sequence ID" value="KAI3795121.1"/>
    <property type="molecule type" value="Genomic_DNA"/>
</dbReference>
<keyword evidence="2" id="KW-1185">Reference proteome</keyword>